<feature type="compositionally biased region" description="Low complexity" evidence="1">
    <location>
        <begin position="108"/>
        <end position="117"/>
    </location>
</feature>
<feature type="compositionally biased region" description="Pro residues" evidence="1">
    <location>
        <begin position="93"/>
        <end position="107"/>
    </location>
</feature>
<organism evidence="2 3">
    <name type="scientific">Platysternon megacephalum</name>
    <name type="common">big-headed turtle</name>
    <dbReference type="NCBI Taxonomy" id="55544"/>
    <lineage>
        <taxon>Eukaryota</taxon>
        <taxon>Metazoa</taxon>
        <taxon>Chordata</taxon>
        <taxon>Craniata</taxon>
        <taxon>Vertebrata</taxon>
        <taxon>Euteleostomi</taxon>
        <taxon>Archelosauria</taxon>
        <taxon>Testudinata</taxon>
        <taxon>Testudines</taxon>
        <taxon>Cryptodira</taxon>
        <taxon>Durocryptodira</taxon>
        <taxon>Testudinoidea</taxon>
        <taxon>Platysternidae</taxon>
        <taxon>Platysternon</taxon>
    </lineage>
</organism>
<feature type="region of interest" description="Disordered" evidence="1">
    <location>
        <begin position="28"/>
        <end position="183"/>
    </location>
</feature>
<feature type="compositionally biased region" description="Low complexity" evidence="1">
    <location>
        <begin position="79"/>
        <end position="92"/>
    </location>
</feature>
<name>A0A4D9F5F1_9SAUR</name>
<protein>
    <submittedName>
        <fullName evidence="2">Four and a half LIM domains protein 5</fullName>
    </submittedName>
</protein>
<evidence type="ECO:0000313" key="2">
    <source>
        <dbReference type="EMBL" id="TFK14638.1"/>
    </source>
</evidence>
<evidence type="ECO:0000313" key="3">
    <source>
        <dbReference type="Proteomes" id="UP000297703"/>
    </source>
</evidence>
<dbReference type="AlphaFoldDB" id="A0A4D9F5F1"/>
<dbReference type="Proteomes" id="UP000297703">
    <property type="component" value="Unassembled WGS sequence"/>
</dbReference>
<feature type="compositionally biased region" description="Basic and acidic residues" evidence="1">
    <location>
        <begin position="30"/>
        <end position="39"/>
    </location>
</feature>
<feature type="compositionally biased region" description="Gly residues" evidence="1">
    <location>
        <begin position="174"/>
        <end position="183"/>
    </location>
</feature>
<dbReference type="EMBL" id="QXTE01000009">
    <property type="protein sequence ID" value="TFK14638.1"/>
    <property type="molecule type" value="Genomic_DNA"/>
</dbReference>
<keyword evidence="3" id="KW-1185">Reference proteome</keyword>
<gene>
    <name evidence="2" type="ORF">DR999_PMT02012</name>
</gene>
<accession>A0A4D9F5F1</accession>
<feature type="compositionally biased region" description="Basic and acidic residues" evidence="1">
    <location>
        <begin position="64"/>
        <end position="78"/>
    </location>
</feature>
<evidence type="ECO:0000256" key="1">
    <source>
        <dbReference type="SAM" id="MobiDB-lite"/>
    </source>
</evidence>
<feature type="compositionally biased region" description="Basic and acidic residues" evidence="1">
    <location>
        <begin position="136"/>
        <end position="151"/>
    </location>
</feature>
<sequence length="183" mass="19194">MKLVDVVLPSDRFNLLRRVAVPRATCTRRGRGEEGERQIRSQGRAGAACGDPASPGQRPVQPGQRREGSRPRCPDARRAGGSARSSGNGAPRNPSPLALPSPAPAPPGIAGASEAPAQHPPQPLQPGAEAMLSSRRSPELGRRRAEQGRREGGRRRRHLGDGGVQPVRQPVLAVGGGRVLGHG</sequence>
<reference evidence="2 3" key="2">
    <citation type="submission" date="2019-04" db="EMBL/GenBank/DDBJ databases">
        <title>The genome sequence of big-headed turtle.</title>
        <authorList>
            <person name="Gong S."/>
        </authorList>
    </citation>
    <scope>NUCLEOTIDE SEQUENCE [LARGE SCALE GENOMIC DNA]</scope>
    <source>
        <strain evidence="2">DO16091913</strain>
        <tissue evidence="2">Muscle</tissue>
    </source>
</reference>
<comment type="caution">
    <text evidence="2">The sequence shown here is derived from an EMBL/GenBank/DDBJ whole genome shotgun (WGS) entry which is preliminary data.</text>
</comment>
<reference evidence="2 3" key="1">
    <citation type="submission" date="2019-04" db="EMBL/GenBank/DDBJ databases">
        <title>Draft genome of the big-headed turtle Platysternon megacephalum.</title>
        <authorList>
            <person name="Gong S."/>
        </authorList>
    </citation>
    <scope>NUCLEOTIDE SEQUENCE [LARGE SCALE GENOMIC DNA]</scope>
    <source>
        <strain evidence="2">DO16091913</strain>
        <tissue evidence="2">Muscle</tissue>
    </source>
</reference>
<proteinExistence type="predicted"/>